<organism evidence="2">
    <name type="scientific">marine sediment metagenome</name>
    <dbReference type="NCBI Taxonomy" id="412755"/>
    <lineage>
        <taxon>unclassified sequences</taxon>
        <taxon>metagenomes</taxon>
        <taxon>ecological metagenomes</taxon>
    </lineage>
</organism>
<dbReference type="InterPro" id="IPR054347">
    <property type="entry name" value="TOTE_primase"/>
</dbReference>
<dbReference type="Pfam" id="PF22548">
    <property type="entry name" value="AEP-TOTE"/>
    <property type="match status" value="1"/>
</dbReference>
<sequence>MPEVNKELVEAFQTLFRGRTDVWGSVEGRCNKETVTLEHYARHLLGETSLGIYPLLNDGTCHFFAIDIDEKDFNKALAIRNELRDNSIPVYIAASKSKGFHIFCFALEKFNAKEIRLILRYTLNKLGIKAEMFPKQDEITKVTPFGNYINLPHFGYTRPFLSADLKEVPLEVVVKRI</sequence>
<accession>X1S1W9</accession>
<feature type="domain" description="TOTE conflict system primase" evidence="1">
    <location>
        <begin position="34"/>
        <end position="152"/>
    </location>
</feature>
<proteinExistence type="predicted"/>
<evidence type="ECO:0000313" key="2">
    <source>
        <dbReference type="EMBL" id="GAI87007.1"/>
    </source>
</evidence>
<feature type="non-terminal residue" evidence="2">
    <location>
        <position position="177"/>
    </location>
</feature>
<gene>
    <name evidence="2" type="ORF">S12H4_17804</name>
</gene>
<name>X1S1W9_9ZZZZ</name>
<dbReference type="EMBL" id="BARW01008737">
    <property type="protein sequence ID" value="GAI87007.1"/>
    <property type="molecule type" value="Genomic_DNA"/>
</dbReference>
<dbReference type="AlphaFoldDB" id="X1S1W9"/>
<protein>
    <recommendedName>
        <fullName evidence="1">TOTE conflict system primase domain-containing protein</fullName>
    </recommendedName>
</protein>
<comment type="caution">
    <text evidence="2">The sequence shown here is derived from an EMBL/GenBank/DDBJ whole genome shotgun (WGS) entry which is preliminary data.</text>
</comment>
<reference evidence="2" key="1">
    <citation type="journal article" date="2014" name="Front. Microbiol.">
        <title>High frequency of phylogenetically diverse reductive dehalogenase-homologous genes in deep subseafloor sedimentary metagenomes.</title>
        <authorList>
            <person name="Kawai M."/>
            <person name="Futagami T."/>
            <person name="Toyoda A."/>
            <person name="Takaki Y."/>
            <person name="Nishi S."/>
            <person name="Hori S."/>
            <person name="Arai W."/>
            <person name="Tsubouchi T."/>
            <person name="Morono Y."/>
            <person name="Uchiyama I."/>
            <person name="Ito T."/>
            <person name="Fujiyama A."/>
            <person name="Inagaki F."/>
            <person name="Takami H."/>
        </authorList>
    </citation>
    <scope>NUCLEOTIDE SEQUENCE</scope>
    <source>
        <strain evidence="2">Expedition CK06-06</strain>
    </source>
</reference>
<evidence type="ECO:0000259" key="1">
    <source>
        <dbReference type="Pfam" id="PF22548"/>
    </source>
</evidence>